<keyword evidence="1" id="KW-0805">Transcription regulation</keyword>
<evidence type="ECO:0000256" key="3">
    <source>
        <dbReference type="ARBA" id="ARBA00023170"/>
    </source>
</evidence>
<gene>
    <name evidence="6" type="ORF">OXD698_LOCUS3041</name>
</gene>
<dbReference type="InterPro" id="IPR044925">
    <property type="entry name" value="His-Me_finger_sf"/>
</dbReference>
<dbReference type="AlphaFoldDB" id="A0A818JAJ7"/>
<protein>
    <recommendedName>
        <fullName evidence="5">Zinc-binding loop region of homing endonuclease domain-containing protein</fullName>
    </recommendedName>
</protein>
<keyword evidence="2" id="KW-0804">Transcription</keyword>
<evidence type="ECO:0000313" key="6">
    <source>
        <dbReference type="EMBL" id="CAF3533019.1"/>
    </source>
</evidence>
<accession>A0A818JAJ7</accession>
<dbReference type="InterPro" id="IPR008704">
    <property type="entry name" value="Endonuclease_Zinc-binding_loop"/>
</dbReference>
<evidence type="ECO:0000256" key="2">
    <source>
        <dbReference type="ARBA" id="ARBA00023163"/>
    </source>
</evidence>
<feature type="compositionally biased region" description="Low complexity" evidence="4">
    <location>
        <begin position="40"/>
        <end position="65"/>
    </location>
</feature>
<dbReference type="InterPro" id="IPR044930">
    <property type="entry name" value="Homing_endonuclease_His-Me"/>
</dbReference>
<sequence length="414" mass="46807">MLKRARSPSPPSDDDSKTSEPSTISKRPHTTSSDDDFEPTKSSTIPKKIIKSTTTKPPVTPSPSSAASSDVLSDGIRFLNFLENDEADGFCHDIILDSNALELIKKKNCEGWRRRDLAKLKGFNGRDGEFFKRWLECLINPDYIDNPPTAHPKFHVSLTGRFSSILNAANRFYKKTNISGFGMSSHHVVLRAKEQKQLPPLSNERASYTGSHLCDSTGCLRKEHLELELLSFNLSRKVCPGVMLLVVGDTITDVYPCVHGRTHPKLETDGDELEYACRKENARLDQSIFHAIFHSFAQMIRRHNDPRIMQLALIILVLTKGFSSNSGSSEPILDDGIAVYRAQNFYTELLWKYLEARYGHGNAIDIFNKLVMHFISWQTLHKDMAHNFFNVLTPAEVNELLPIMKSLIHIPQKK</sequence>
<dbReference type="Gene3D" id="3.90.75.10">
    <property type="entry name" value="Homing Intron 3 (I-ppo) Encoded Endonuclease, Chain A"/>
    <property type="match status" value="1"/>
</dbReference>
<organism evidence="6 7">
    <name type="scientific">Adineta steineri</name>
    <dbReference type="NCBI Taxonomy" id="433720"/>
    <lineage>
        <taxon>Eukaryota</taxon>
        <taxon>Metazoa</taxon>
        <taxon>Spiralia</taxon>
        <taxon>Gnathifera</taxon>
        <taxon>Rotifera</taxon>
        <taxon>Eurotatoria</taxon>
        <taxon>Bdelloidea</taxon>
        <taxon>Adinetida</taxon>
        <taxon>Adinetidae</taxon>
        <taxon>Adineta</taxon>
    </lineage>
</organism>
<feature type="domain" description="Zinc-binding loop region of homing endonuclease" evidence="5">
    <location>
        <begin position="178"/>
        <end position="259"/>
    </location>
</feature>
<evidence type="ECO:0000259" key="5">
    <source>
        <dbReference type="Pfam" id="PF05551"/>
    </source>
</evidence>
<dbReference type="SUPFAM" id="SSF54060">
    <property type="entry name" value="His-Me finger endonucleases"/>
    <property type="match status" value="1"/>
</dbReference>
<keyword evidence="3" id="KW-0675">Receptor</keyword>
<dbReference type="EMBL" id="CAJOAZ010000105">
    <property type="protein sequence ID" value="CAF3533019.1"/>
    <property type="molecule type" value="Genomic_DNA"/>
</dbReference>
<evidence type="ECO:0000313" key="7">
    <source>
        <dbReference type="Proteomes" id="UP000663844"/>
    </source>
</evidence>
<reference evidence="6" key="1">
    <citation type="submission" date="2021-02" db="EMBL/GenBank/DDBJ databases">
        <authorList>
            <person name="Nowell W R."/>
        </authorList>
    </citation>
    <scope>NUCLEOTIDE SEQUENCE</scope>
</reference>
<evidence type="ECO:0000256" key="1">
    <source>
        <dbReference type="ARBA" id="ARBA00023015"/>
    </source>
</evidence>
<comment type="caution">
    <text evidence="6">The sequence shown here is derived from an EMBL/GenBank/DDBJ whole genome shotgun (WGS) entry which is preliminary data.</text>
</comment>
<dbReference type="GO" id="GO:0004519">
    <property type="term" value="F:endonuclease activity"/>
    <property type="evidence" value="ECO:0007669"/>
    <property type="project" value="InterPro"/>
</dbReference>
<dbReference type="Proteomes" id="UP000663844">
    <property type="component" value="Unassembled WGS sequence"/>
</dbReference>
<feature type="region of interest" description="Disordered" evidence="4">
    <location>
        <begin position="1"/>
        <end position="70"/>
    </location>
</feature>
<dbReference type="Pfam" id="PF05551">
    <property type="entry name" value="zf-His_Me_endon"/>
    <property type="match status" value="1"/>
</dbReference>
<name>A0A818JAJ7_9BILA</name>
<evidence type="ECO:0000256" key="4">
    <source>
        <dbReference type="SAM" id="MobiDB-lite"/>
    </source>
</evidence>
<dbReference type="InterPro" id="IPR035500">
    <property type="entry name" value="NHR-like_dom_sf"/>
</dbReference>
<proteinExistence type="predicted"/>
<dbReference type="Gene3D" id="1.10.565.10">
    <property type="entry name" value="Retinoid X Receptor"/>
    <property type="match status" value="1"/>
</dbReference>